<name>A0AAX0HK97_LISMN</name>
<evidence type="ECO:0008006" key="3">
    <source>
        <dbReference type="Google" id="ProtNLM"/>
    </source>
</evidence>
<organism evidence="1 2">
    <name type="scientific">Listeria monocytogenes</name>
    <dbReference type="NCBI Taxonomy" id="1639"/>
    <lineage>
        <taxon>Bacteria</taxon>
        <taxon>Bacillati</taxon>
        <taxon>Bacillota</taxon>
        <taxon>Bacilli</taxon>
        <taxon>Bacillales</taxon>
        <taxon>Listeriaceae</taxon>
        <taxon>Listeria</taxon>
    </lineage>
</organism>
<comment type="caution">
    <text evidence="1">The sequence shown here is derived from an EMBL/GenBank/DDBJ whole genome shotgun (WGS) entry which is preliminary data.</text>
</comment>
<dbReference type="EMBL" id="MJTJ01000013">
    <property type="protein sequence ID" value="OET50854.1"/>
    <property type="molecule type" value="Genomic_DNA"/>
</dbReference>
<dbReference type="AlphaFoldDB" id="A0AAX0HK97"/>
<protein>
    <recommendedName>
        <fullName evidence="3">Crp/Fnr family transcriptional regulator</fullName>
    </recommendedName>
</protein>
<proteinExistence type="predicted"/>
<evidence type="ECO:0000313" key="1">
    <source>
        <dbReference type="EMBL" id="OET50854.1"/>
    </source>
</evidence>
<gene>
    <name evidence="1" type="ORF">AJL21_06570</name>
</gene>
<reference evidence="1 2" key="1">
    <citation type="submission" date="2016-09" db="EMBL/GenBank/DDBJ databases">
        <title>100K Listeria isolates.</title>
        <authorList>
            <person name="Chen P."/>
            <person name="Weimer B.C."/>
            <person name="Kong N."/>
            <person name="Huang B."/>
        </authorList>
    </citation>
    <scope>NUCLEOTIDE SEQUENCE [LARGE SCALE GENOMIC DNA]</scope>
    <source>
        <strain evidence="1 2">BCW_2383</strain>
    </source>
</reference>
<evidence type="ECO:0000313" key="2">
    <source>
        <dbReference type="Proteomes" id="UP000852906"/>
    </source>
</evidence>
<dbReference type="Proteomes" id="UP000852906">
    <property type="component" value="Unassembled WGS sequence"/>
</dbReference>
<accession>A0AAX0HK97</accession>
<sequence>MDFMEFHKFIKEDMLIYSWITNNFHLNKKELKRRHQLILESTEILVIETGLVLQERMATRYNGCLIVGEQQIIYTTQGSLFIHGLENTTYSIVPVEKVFAKLEEQGLLSNFLLQLAEGLEEDLEWEVKLNSANSKERVDMVLKMLIKKYQLNYQTNPRFPRWLKIHVLAKLAKCSISTTSMIMNEQNKNRVLNKKTTPWLLLEKYQALFN</sequence>